<organism evidence="1 2">
    <name type="scientific">Colletotrichum karsti</name>
    <dbReference type="NCBI Taxonomy" id="1095194"/>
    <lineage>
        <taxon>Eukaryota</taxon>
        <taxon>Fungi</taxon>
        <taxon>Dikarya</taxon>
        <taxon>Ascomycota</taxon>
        <taxon>Pezizomycotina</taxon>
        <taxon>Sordariomycetes</taxon>
        <taxon>Hypocreomycetidae</taxon>
        <taxon>Glomerellales</taxon>
        <taxon>Glomerellaceae</taxon>
        <taxon>Colletotrichum</taxon>
        <taxon>Colletotrichum boninense species complex</taxon>
    </lineage>
</organism>
<dbReference type="RefSeq" id="XP_038745158.1">
    <property type="nucleotide sequence ID" value="XM_038889346.1"/>
</dbReference>
<keyword evidence="2" id="KW-1185">Reference proteome</keyword>
<proteinExistence type="predicted"/>
<reference evidence="1" key="1">
    <citation type="submission" date="2020-03" db="EMBL/GenBank/DDBJ databases">
        <authorList>
            <person name="He L."/>
        </authorList>
    </citation>
    <scope>NUCLEOTIDE SEQUENCE</scope>
    <source>
        <strain evidence="1">CkLH20</strain>
    </source>
</reference>
<evidence type="ECO:0000313" key="2">
    <source>
        <dbReference type="Proteomes" id="UP000781932"/>
    </source>
</evidence>
<dbReference type="AlphaFoldDB" id="A0A9P6I2D1"/>
<name>A0A9P6I2D1_9PEZI</name>
<dbReference type="Proteomes" id="UP000781932">
    <property type="component" value="Unassembled WGS sequence"/>
</dbReference>
<protein>
    <submittedName>
        <fullName evidence="1">Uncharacterized protein</fullName>
    </submittedName>
</protein>
<dbReference type="GeneID" id="62162420"/>
<reference evidence="1" key="2">
    <citation type="submission" date="2020-11" db="EMBL/GenBank/DDBJ databases">
        <title>Whole genome sequencing of Colletotrichum sp.</title>
        <authorList>
            <person name="Li H."/>
        </authorList>
    </citation>
    <scope>NUCLEOTIDE SEQUENCE</scope>
    <source>
        <strain evidence="1">CkLH20</strain>
    </source>
</reference>
<sequence length="343" mass="38439">MHENVDNMRTRVMSFRIEENKAIEGIARGATLLPTLQSASPEVMSEYGSLIIGLRENDSQSVNTIRVSRPVLEKASVKFSCMMQFAAPQKDGRRYMVLDLLDPHAGRCMFAALHRVNCGEPEAKTILGVAQYTVTFDFKKALAPLLSGWCEQQLKRLAPGPWRDDHTLFVVDGRPTLTGHARLDIESSAIYKGNIRLLSQMFTINIGNAASSIPDTLETHKSFSTNSFYCRVCVKCGQDMPSEPDMCTAQSRAKFCMRIFESIKIIPLSELVSIFMADQIVKAYSELSERVEHECSGGDACPLRLHFAALPEKLDTIAKTSEKQLQVELLKRYSEYEGRVIVF</sequence>
<comment type="caution">
    <text evidence="1">The sequence shown here is derived from an EMBL/GenBank/DDBJ whole genome shotgun (WGS) entry which is preliminary data.</text>
</comment>
<dbReference type="EMBL" id="JAATWM020000020">
    <property type="protein sequence ID" value="KAF9875697.1"/>
    <property type="molecule type" value="Genomic_DNA"/>
</dbReference>
<evidence type="ECO:0000313" key="1">
    <source>
        <dbReference type="EMBL" id="KAF9875697.1"/>
    </source>
</evidence>
<gene>
    <name evidence="1" type="ORF">CkaCkLH20_06629</name>
</gene>
<accession>A0A9P6I2D1</accession>